<sequence length="205" mass="23252">FLLLPACSSRPLRVRRGGIEVGYREDIVLLSLTEHTDDPGDCYFKDERSTDYENVKNRPKTSAVGPCSVGPRRRMSELLDMTVDNLYQSPNALALVLMRGEGDYEVDWSNEAQVVGVGQRLICKKHIDELLTNWESTSYYHMRRKIHKGVKAPACSMPHQFWQHDSTVELGKKKMYFIEADEAEAILVEKGVLVHPGLQGNACRD</sequence>
<dbReference type="AlphaFoldDB" id="A0AAN4Z3E3"/>
<organism evidence="1 2">
    <name type="scientific">Pristionchus mayeri</name>
    <dbReference type="NCBI Taxonomy" id="1317129"/>
    <lineage>
        <taxon>Eukaryota</taxon>
        <taxon>Metazoa</taxon>
        <taxon>Ecdysozoa</taxon>
        <taxon>Nematoda</taxon>
        <taxon>Chromadorea</taxon>
        <taxon>Rhabditida</taxon>
        <taxon>Rhabditina</taxon>
        <taxon>Diplogasteromorpha</taxon>
        <taxon>Diplogasteroidea</taxon>
        <taxon>Neodiplogasteridae</taxon>
        <taxon>Pristionchus</taxon>
    </lineage>
</organism>
<protein>
    <submittedName>
        <fullName evidence="1">Uncharacterized protein</fullName>
    </submittedName>
</protein>
<proteinExistence type="predicted"/>
<feature type="non-terminal residue" evidence="1">
    <location>
        <position position="205"/>
    </location>
</feature>
<gene>
    <name evidence="1" type="ORF">PMAYCL1PPCAC_03623</name>
</gene>
<comment type="caution">
    <text evidence="1">The sequence shown here is derived from an EMBL/GenBank/DDBJ whole genome shotgun (WGS) entry which is preliminary data.</text>
</comment>
<dbReference type="Proteomes" id="UP001328107">
    <property type="component" value="Unassembled WGS sequence"/>
</dbReference>
<dbReference type="EMBL" id="BTRK01000001">
    <property type="protein sequence ID" value="GMR33428.1"/>
    <property type="molecule type" value="Genomic_DNA"/>
</dbReference>
<reference evidence="2" key="1">
    <citation type="submission" date="2022-10" db="EMBL/GenBank/DDBJ databases">
        <title>Genome assembly of Pristionchus species.</title>
        <authorList>
            <person name="Yoshida K."/>
            <person name="Sommer R.J."/>
        </authorList>
    </citation>
    <scope>NUCLEOTIDE SEQUENCE [LARGE SCALE GENOMIC DNA]</scope>
    <source>
        <strain evidence="2">RS5460</strain>
    </source>
</reference>
<name>A0AAN4Z3E3_9BILA</name>
<accession>A0AAN4Z3E3</accession>
<feature type="non-terminal residue" evidence="1">
    <location>
        <position position="1"/>
    </location>
</feature>
<evidence type="ECO:0000313" key="2">
    <source>
        <dbReference type="Proteomes" id="UP001328107"/>
    </source>
</evidence>
<keyword evidence="2" id="KW-1185">Reference proteome</keyword>
<evidence type="ECO:0000313" key="1">
    <source>
        <dbReference type="EMBL" id="GMR33428.1"/>
    </source>
</evidence>